<feature type="transmembrane region" description="Helical" evidence="7">
    <location>
        <begin position="305"/>
        <end position="326"/>
    </location>
</feature>
<evidence type="ECO:0000256" key="2">
    <source>
        <dbReference type="ARBA" id="ARBA00022448"/>
    </source>
</evidence>
<evidence type="ECO:0000259" key="8">
    <source>
        <dbReference type="PROSITE" id="PS50850"/>
    </source>
</evidence>
<feature type="transmembrane region" description="Helical" evidence="7">
    <location>
        <begin position="270"/>
        <end position="293"/>
    </location>
</feature>
<feature type="transmembrane region" description="Helical" evidence="7">
    <location>
        <begin position="142"/>
        <end position="164"/>
    </location>
</feature>
<feature type="transmembrane region" description="Helical" evidence="7">
    <location>
        <begin position="333"/>
        <end position="352"/>
    </location>
</feature>
<keyword evidence="6 7" id="KW-0472">Membrane</keyword>
<reference evidence="9 10" key="1">
    <citation type="submission" date="2019-06" db="EMBL/GenBank/DDBJ databases">
        <title>Aeromicrobium sp. nov., isolated from a maize field.</title>
        <authorList>
            <person name="Lin S.-Y."/>
            <person name="Tsai C.-F."/>
            <person name="Young C.-C."/>
        </authorList>
    </citation>
    <scope>NUCLEOTIDE SEQUENCE [LARGE SCALE GENOMIC DNA]</scope>
    <source>
        <strain evidence="9 10">CC-CFT486</strain>
    </source>
</reference>
<evidence type="ECO:0000256" key="6">
    <source>
        <dbReference type="ARBA" id="ARBA00023136"/>
    </source>
</evidence>
<dbReference type="PRINTS" id="PR01036">
    <property type="entry name" value="TCRTETB"/>
</dbReference>
<comment type="subcellular location">
    <subcellularLocation>
        <location evidence="1">Cell membrane</location>
        <topology evidence="1">Multi-pass membrane protein</topology>
    </subcellularLocation>
</comment>
<evidence type="ECO:0000256" key="1">
    <source>
        <dbReference type="ARBA" id="ARBA00004651"/>
    </source>
</evidence>
<sequence length="503" mass="52291">MTLIDVRPHRAGPREWLALAVIVLPVLLTSIDNTVLTFALPQVSVALRPTGEQLMWLVDIYPLMLAGLLVAAGSLGDRIGRRRLLLIGATGFGAASVLAAFSPSAEALLGARALLGVFGATLMPSTLSLIRTVFAHRADRRVAVAVWAATFAGGSALGPVVGGYLLEHFWWGSVFLVNVPIIVVFLATAVLLVPESRDPNPGRIDVPGIVWSMTAMLPFVYGIKQIAEHGVGQHVLMALGISAVGGALFVHRQATAANPLIDLSLFSDRVFTGAIVANLLSLMGYAGFLFFAAQFLQLVAGLSPMSAAAVLVPGLLVTIVAGLVVVRIVRHAPVRVVVSVSFGLSAAGYAIAAIGTPTVWTVMIAFAVMGLGIGFAETLTNDVMLSSVPVDRAGAASAISETAYEIGAVLGTAVLGSVLTMTYREQLTIPAVARFGSHDSAFETLGGTMEQAKNFPNSLGDELIGSAHQAFDLAVQTTSAVAILVALGAAVVSWRTLRGASVD</sequence>
<dbReference type="InterPro" id="IPR036259">
    <property type="entry name" value="MFS_trans_sf"/>
</dbReference>
<dbReference type="Pfam" id="PF07690">
    <property type="entry name" value="MFS_1"/>
    <property type="match status" value="1"/>
</dbReference>
<comment type="caution">
    <text evidence="9">The sequence shown here is derived from an EMBL/GenBank/DDBJ whole genome shotgun (WGS) entry which is preliminary data.</text>
</comment>
<organism evidence="9 10">
    <name type="scientific">Aeromicrobium terrae</name>
    <dbReference type="NCBI Taxonomy" id="2498846"/>
    <lineage>
        <taxon>Bacteria</taxon>
        <taxon>Bacillati</taxon>
        <taxon>Actinomycetota</taxon>
        <taxon>Actinomycetes</taxon>
        <taxon>Propionibacteriales</taxon>
        <taxon>Nocardioidaceae</taxon>
        <taxon>Aeromicrobium</taxon>
    </lineage>
</organism>
<accession>A0A5C8ND71</accession>
<feature type="transmembrane region" description="Helical" evidence="7">
    <location>
        <begin position="53"/>
        <end position="72"/>
    </location>
</feature>
<dbReference type="InterPro" id="IPR020846">
    <property type="entry name" value="MFS_dom"/>
</dbReference>
<name>A0A5C8ND71_9ACTN</name>
<dbReference type="Gene3D" id="1.20.1720.10">
    <property type="entry name" value="Multidrug resistance protein D"/>
    <property type="match status" value="1"/>
</dbReference>
<evidence type="ECO:0000313" key="10">
    <source>
        <dbReference type="Proteomes" id="UP000321571"/>
    </source>
</evidence>
<keyword evidence="3" id="KW-1003">Cell membrane</keyword>
<feature type="transmembrane region" description="Helical" evidence="7">
    <location>
        <begin position="358"/>
        <end position="376"/>
    </location>
</feature>
<keyword evidence="2" id="KW-0813">Transport</keyword>
<evidence type="ECO:0000256" key="7">
    <source>
        <dbReference type="SAM" id="Phobius"/>
    </source>
</evidence>
<dbReference type="GO" id="GO:0005886">
    <property type="term" value="C:plasma membrane"/>
    <property type="evidence" value="ECO:0007669"/>
    <property type="project" value="UniProtKB-SubCell"/>
</dbReference>
<evidence type="ECO:0000256" key="5">
    <source>
        <dbReference type="ARBA" id="ARBA00022989"/>
    </source>
</evidence>
<dbReference type="InterPro" id="IPR011701">
    <property type="entry name" value="MFS"/>
</dbReference>
<feature type="transmembrane region" description="Helical" evidence="7">
    <location>
        <begin position="229"/>
        <end position="250"/>
    </location>
</feature>
<protein>
    <submittedName>
        <fullName evidence="9">MFS transporter</fullName>
    </submittedName>
</protein>
<dbReference type="SUPFAM" id="SSF103473">
    <property type="entry name" value="MFS general substrate transporter"/>
    <property type="match status" value="1"/>
</dbReference>
<dbReference type="EMBL" id="VDUX01000007">
    <property type="protein sequence ID" value="TXL57452.1"/>
    <property type="molecule type" value="Genomic_DNA"/>
</dbReference>
<dbReference type="OrthoDB" id="9781469at2"/>
<feature type="transmembrane region" description="Helical" evidence="7">
    <location>
        <begin position="204"/>
        <end position="223"/>
    </location>
</feature>
<feature type="transmembrane region" description="Helical" evidence="7">
    <location>
        <begin position="109"/>
        <end position="130"/>
    </location>
</feature>
<dbReference type="CDD" id="cd17321">
    <property type="entry name" value="MFS_MMR_MDR_like"/>
    <property type="match status" value="1"/>
</dbReference>
<evidence type="ECO:0000313" key="9">
    <source>
        <dbReference type="EMBL" id="TXL57452.1"/>
    </source>
</evidence>
<dbReference type="RefSeq" id="WP_147687385.1">
    <property type="nucleotide sequence ID" value="NZ_VDUX01000007.1"/>
</dbReference>
<dbReference type="PANTHER" id="PTHR42718:SF47">
    <property type="entry name" value="METHYL VIOLOGEN RESISTANCE PROTEIN SMVA"/>
    <property type="match status" value="1"/>
</dbReference>
<gene>
    <name evidence="9" type="ORF">FHP06_13825</name>
</gene>
<feature type="domain" description="Major facilitator superfamily (MFS) profile" evidence="8">
    <location>
        <begin position="18"/>
        <end position="497"/>
    </location>
</feature>
<feature type="transmembrane region" description="Helical" evidence="7">
    <location>
        <begin position="16"/>
        <end position="41"/>
    </location>
</feature>
<proteinExistence type="predicted"/>
<dbReference type="PROSITE" id="PS50850">
    <property type="entry name" value="MFS"/>
    <property type="match status" value="1"/>
</dbReference>
<dbReference type="Proteomes" id="UP000321571">
    <property type="component" value="Unassembled WGS sequence"/>
</dbReference>
<keyword evidence="4 7" id="KW-0812">Transmembrane</keyword>
<dbReference type="Gene3D" id="1.20.1250.20">
    <property type="entry name" value="MFS general substrate transporter like domains"/>
    <property type="match status" value="1"/>
</dbReference>
<dbReference type="GO" id="GO:0022857">
    <property type="term" value="F:transmembrane transporter activity"/>
    <property type="evidence" value="ECO:0007669"/>
    <property type="project" value="InterPro"/>
</dbReference>
<feature type="transmembrane region" description="Helical" evidence="7">
    <location>
        <begin position="170"/>
        <end position="192"/>
    </location>
</feature>
<keyword evidence="10" id="KW-1185">Reference proteome</keyword>
<keyword evidence="5 7" id="KW-1133">Transmembrane helix</keyword>
<evidence type="ECO:0000256" key="4">
    <source>
        <dbReference type="ARBA" id="ARBA00022692"/>
    </source>
</evidence>
<evidence type="ECO:0000256" key="3">
    <source>
        <dbReference type="ARBA" id="ARBA00022475"/>
    </source>
</evidence>
<dbReference type="AlphaFoldDB" id="A0A5C8ND71"/>
<dbReference type="PANTHER" id="PTHR42718">
    <property type="entry name" value="MAJOR FACILITATOR SUPERFAMILY MULTIDRUG TRANSPORTER MFSC"/>
    <property type="match status" value="1"/>
</dbReference>
<feature type="transmembrane region" description="Helical" evidence="7">
    <location>
        <begin position="84"/>
        <end position="103"/>
    </location>
</feature>